<reference evidence="1" key="1">
    <citation type="submission" date="2021-01" db="EMBL/GenBank/DDBJ databases">
        <title>Whole genome shotgun sequence of Virgisporangium ochraceum NBRC 16418.</title>
        <authorList>
            <person name="Komaki H."/>
            <person name="Tamura T."/>
        </authorList>
    </citation>
    <scope>NUCLEOTIDE SEQUENCE</scope>
    <source>
        <strain evidence="1">NBRC 16418</strain>
    </source>
</reference>
<dbReference type="RefSeq" id="WP_203928083.1">
    <property type="nucleotide sequence ID" value="NZ_BOPH01000037.1"/>
</dbReference>
<protein>
    <recommendedName>
        <fullName evidence="3">Restriction endonuclease</fullName>
    </recommendedName>
</protein>
<proteinExistence type="predicted"/>
<evidence type="ECO:0000313" key="1">
    <source>
        <dbReference type="EMBL" id="GIJ68133.1"/>
    </source>
</evidence>
<dbReference type="EMBL" id="BOPH01000037">
    <property type="protein sequence ID" value="GIJ68133.1"/>
    <property type="molecule type" value="Genomic_DNA"/>
</dbReference>
<dbReference type="Proteomes" id="UP000635606">
    <property type="component" value="Unassembled WGS sequence"/>
</dbReference>
<name>A0A8J3ZSD8_9ACTN</name>
<sequence>MRQVRRVPREQRPLELVRQDQQRRIWQRTAAKRAARQVETEQAILDREQRLRAAREEPPPYGSEPESYEAYVRRRHAEAREATVAAAARCSALDDLWATALASPLHVSFGSLRRRVSHVPFEAGALATPLPEPRAEDFQPVGPTLPTWLPGQRAARERARRAAYDEYRQALAEHRAAEYDRVRRLSVARLDHQRREATVAAEANAHNATIDRLRSGYRDHEPAAVEQFARIVLSARSWPEGIVLRWRLNYRPDYCQIDAECVLPGPEVVPGVRRYRYVSAADAIRRQLVPVEELRRRYDSAVEQIALVALFDLFHALAPDVVDVVHLTGRLSAPAPEPEPCLVSVAAARSEWAELNTGTDPPAELLRQLDARVSPSPYDAVPVVPW</sequence>
<gene>
    <name evidence="1" type="ORF">Voc01_030500</name>
</gene>
<dbReference type="AlphaFoldDB" id="A0A8J3ZSD8"/>
<organism evidence="1 2">
    <name type="scientific">Virgisporangium ochraceum</name>
    <dbReference type="NCBI Taxonomy" id="65505"/>
    <lineage>
        <taxon>Bacteria</taxon>
        <taxon>Bacillati</taxon>
        <taxon>Actinomycetota</taxon>
        <taxon>Actinomycetes</taxon>
        <taxon>Micromonosporales</taxon>
        <taxon>Micromonosporaceae</taxon>
        <taxon>Virgisporangium</taxon>
    </lineage>
</organism>
<evidence type="ECO:0000313" key="2">
    <source>
        <dbReference type="Proteomes" id="UP000635606"/>
    </source>
</evidence>
<accession>A0A8J3ZSD8</accession>
<keyword evidence="2" id="KW-1185">Reference proteome</keyword>
<comment type="caution">
    <text evidence="1">The sequence shown here is derived from an EMBL/GenBank/DDBJ whole genome shotgun (WGS) entry which is preliminary data.</text>
</comment>
<evidence type="ECO:0008006" key="3">
    <source>
        <dbReference type="Google" id="ProtNLM"/>
    </source>
</evidence>